<dbReference type="EMBL" id="CADCVC010000233">
    <property type="protein sequence ID" value="CAA9453763.1"/>
    <property type="molecule type" value="Genomic_DNA"/>
</dbReference>
<dbReference type="GO" id="GO:0005886">
    <property type="term" value="C:plasma membrane"/>
    <property type="evidence" value="ECO:0007669"/>
    <property type="project" value="UniProtKB-SubCell"/>
</dbReference>
<sequence>MLALGTFAIGTGSFVFAGLLGDVAVDLSVSVGTAGQLITLYAIVYAVGSPVLVTVTGAVARRRLLIFSLAVFAVANVAAVVLYSFGPLLASRIVAACAAAVFTPTTAVVAASLATPERRGRALATVTGGLTIAFAFGIPLGTLVGEYFGWRAAFVLVGVLGAVALVGIAALLPVIENPPPVSLRDRMLAVEQPAVVAALGLTAIGLGSGFVVFTYVDPLLGDLTSFGGRGISGMLLLFGLAAIGGNVLGGYGADRWGYGRSMTVIFVVIALSLLTFSLLTPLAGSISAVVGAGVALVTWSVAGWAITPFQQYRLIELAPHTQNIVLSLNASAIYLGQGVGAGIGALVILFGSLASLGWVAALCAAAGLVVLLFGARSSARSPKGGPEEHSN</sequence>
<gene>
    <name evidence="8" type="ORF">AVDCRST_MAG80-2597</name>
</gene>
<feature type="transmembrane region" description="Helical" evidence="6">
    <location>
        <begin position="286"/>
        <end position="307"/>
    </location>
</feature>
<dbReference type="InterPro" id="IPR020846">
    <property type="entry name" value="MFS_dom"/>
</dbReference>
<feature type="transmembrane region" description="Helical" evidence="6">
    <location>
        <begin position="33"/>
        <end position="53"/>
    </location>
</feature>
<dbReference type="AlphaFoldDB" id="A0A6J4QYX1"/>
<keyword evidence="2" id="KW-1003">Cell membrane</keyword>
<evidence type="ECO:0000256" key="2">
    <source>
        <dbReference type="ARBA" id="ARBA00022475"/>
    </source>
</evidence>
<dbReference type="PANTHER" id="PTHR43124">
    <property type="entry name" value="PURINE EFFLUX PUMP PBUE"/>
    <property type="match status" value="1"/>
</dbReference>
<dbReference type="InterPro" id="IPR036259">
    <property type="entry name" value="MFS_trans_sf"/>
</dbReference>
<evidence type="ECO:0000259" key="7">
    <source>
        <dbReference type="PROSITE" id="PS50850"/>
    </source>
</evidence>
<feature type="transmembrane region" description="Helical" evidence="6">
    <location>
        <begin position="263"/>
        <end position="280"/>
    </location>
</feature>
<dbReference type="SUPFAM" id="SSF103473">
    <property type="entry name" value="MFS general substrate transporter"/>
    <property type="match status" value="1"/>
</dbReference>
<evidence type="ECO:0000256" key="4">
    <source>
        <dbReference type="ARBA" id="ARBA00022989"/>
    </source>
</evidence>
<evidence type="ECO:0000256" key="6">
    <source>
        <dbReference type="SAM" id="Phobius"/>
    </source>
</evidence>
<proteinExistence type="predicted"/>
<dbReference type="Pfam" id="PF07690">
    <property type="entry name" value="MFS_1"/>
    <property type="match status" value="1"/>
</dbReference>
<dbReference type="CDD" id="cd17324">
    <property type="entry name" value="MFS_NepI_like"/>
    <property type="match status" value="1"/>
</dbReference>
<dbReference type="GO" id="GO:0022857">
    <property type="term" value="F:transmembrane transporter activity"/>
    <property type="evidence" value="ECO:0007669"/>
    <property type="project" value="InterPro"/>
</dbReference>
<feature type="transmembrane region" description="Helical" evidence="6">
    <location>
        <begin position="195"/>
        <end position="216"/>
    </location>
</feature>
<organism evidence="8">
    <name type="scientific">uncultured Rubrobacteraceae bacterium</name>
    <dbReference type="NCBI Taxonomy" id="349277"/>
    <lineage>
        <taxon>Bacteria</taxon>
        <taxon>Bacillati</taxon>
        <taxon>Actinomycetota</taxon>
        <taxon>Rubrobacteria</taxon>
        <taxon>Rubrobacterales</taxon>
        <taxon>Rubrobacteraceae</taxon>
        <taxon>environmental samples</taxon>
    </lineage>
</organism>
<feature type="transmembrane region" description="Helical" evidence="6">
    <location>
        <begin position="150"/>
        <end position="175"/>
    </location>
</feature>
<dbReference type="PANTHER" id="PTHR43124:SF10">
    <property type="entry name" value="PURINE EFFLUX PUMP PBUE"/>
    <property type="match status" value="1"/>
</dbReference>
<evidence type="ECO:0000256" key="5">
    <source>
        <dbReference type="ARBA" id="ARBA00023136"/>
    </source>
</evidence>
<protein>
    <submittedName>
        <fullName evidence="8">Uncharacterized MFS-type transporter</fullName>
    </submittedName>
</protein>
<keyword evidence="5 6" id="KW-0472">Membrane</keyword>
<feature type="transmembrane region" description="Helical" evidence="6">
    <location>
        <begin position="92"/>
        <end position="115"/>
    </location>
</feature>
<feature type="domain" description="Major facilitator superfamily (MFS) profile" evidence="7">
    <location>
        <begin position="1"/>
        <end position="378"/>
    </location>
</feature>
<feature type="transmembrane region" description="Helical" evidence="6">
    <location>
        <begin position="122"/>
        <end position="144"/>
    </location>
</feature>
<feature type="transmembrane region" description="Helical" evidence="6">
    <location>
        <begin position="231"/>
        <end position="251"/>
    </location>
</feature>
<dbReference type="InterPro" id="IPR050189">
    <property type="entry name" value="MFS_Efflux_Transporters"/>
</dbReference>
<comment type="subcellular location">
    <subcellularLocation>
        <location evidence="1">Cell membrane</location>
        <topology evidence="1">Multi-pass membrane protein</topology>
    </subcellularLocation>
</comment>
<dbReference type="PROSITE" id="PS50850">
    <property type="entry name" value="MFS"/>
    <property type="match status" value="1"/>
</dbReference>
<keyword evidence="3 6" id="KW-0812">Transmembrane</keyword>
<name>A0A6J4QYX1_9ACTN</name>
<evidence type="ECO:0000256" key="3">
    <source>
        <dbReference type="ARBA" id="ARBA00022692"/>
    </source>
</evidence>
<feature type="transmembrane region" description="Helical" evidence="6">
    <location>
        <begin position="356"/>
        <end position="375"/>
    </location>
</feature>
<evidence type="ECO:0000313" key="8">
    <source>
        <dbReference type="EMBL" id="CAA9453763.1"/>
    </source>
</evidence>
<feature type="transmembrane region" description="Helical" evidence="6">
    <location>
        <begin position="65"/>
        <end position="86"/>
    </location>
</feature>
<accession>A0A6J4QYX1</accession>
<dbReference type="Gene3D" id="1.20.1250.20">
    <property type="entry name" value="MFS general substrate transporter like domains"/>
    <property type="match status" value="1"/>
</dbReference>
<keyword evidence="4 6" id="KW-1133">Transmembrane helix</keyword>
<reference evidence="8" key="1">
    <citation type="submission" date="2020-02" db="EMBL/GenBank/DDBJ databases">
        <authorList>
            <person name="Meier V. D."/>
        </authorList>
    </citation>
    <scope>NUCLEOTIDE SEQUENCE</scope>
    <source>
        <strain evidence="8">AVDCRST_MAG80</strain>
    </source>
</reference>
<dbReference type="InterPro" id="IPR011701">
    <property type="entry name" value="MFS"/>
</dbReference>
<feature type="transmembrane region" description="Helical" evidence="6">
    <location>
        <begin position="328"/>
        <end position="350"/>
    </location>
</feature>
<evidence type="ECO:0000256" key="1">
    <source>
        <dbReference type="ARBA" id="ARBA00004651"/>
    </source>
</evidence>